<dbReference type="AlphaFoldDB" id="A0A1F5PI67"/>
<protein>
    <submittedName>
        <fullName evidence="2">Uncharacterized protein</fullName>
    </submittedName>
</protein>
<organism evidence="2 3">
    <name type="scientific">Candidatus Doudnabacteria bacterium RIFCSPHIGHO2_01_FULL_50_11</name>
    <dbReference type="NCBI Taxonomy" id="1817828"/>
    <lineage>
        <taxon>Bacteria</taxon>
        <taxon>Candidatus Doudnaibacteriota</taxon>
    </lineage>
</organism>
<evidence type="ECO:0000256" key="1">
    <source>
        <dbReference type="SAM" id="MobiDB-lite"/>
    </source>
</evidence>
<gene>
    <name evidence="2" type="ORF">A2722_03340</name>
</gene>
<comment type="caution">
    <text evidence="2">The sequence shown here is derived from an EMBL/GenBank/DDBJ whole genome shotgun (WGS) entry which is preliminary data.</text>
</comment>
<evidence type="ECO:0000313" key="2">
    <source>
        <dbReference type="EMBL" id="OGE89577.1"/>
    </source>
</evidence>
<feature type="compositionally biased region" description="Polar residues" evidence="1">
    <location>
        <begin position="38"/>
        <end position="52"/>
    </location>
</feature>
<proteinExistence type="predicted"/>
<dbReference type="Proteomes" id="UP000178377">
    <property type="component" value="Unassembled WGS sequence"/>
</dbReference>
<accession>A0A1F5PI67</accession>
<feature type="region of interest" description="Disordered" evidence="1">
    <location>
        <begin position="29"/>
        <end position="54"/>
    </location>
</feature>
<dbReference type="EMBL" id="MFEO01000019">
    <property type="protein sequence ID" value="OGE89577.1"/>
    <property type="molecule type" value="Genomic_DNA"/>
</dbReference>
<name>A0A1F5PI67_9BACT</name>
<reference evidence="2 3" key="1">
    <citation type="journal article" date="2016" name="Nat. Commun.">
        <title>Thousands of microbial genomes shed light on interconnected biogeochemical processes in an aquifer system.</title>
        <authorList>
            <person name="Anantharaman K."/>
            <person name="Brown C.T."/>
            <person name="Hug L.A."/>
            <person name="Sharon I."/>
            <person name="Castelle C.J."/>
            <person name="Probst A.J."/>
            <person name="Thomas B.C."/>
            <person name="Singh A."/>
            <person name="Wilkins M.J."/>
            <person name="Karaoz U."/>
            <person name="Brodie E.L."/>
            <person name="Williams K.H."/>
            <person name="Hubbard S.S."/>
            <person name="Banfield J.F."/>
        </authorList>
    </citation>
    <scope>NUCLEOTIDE SEQUENCE [LARGE SCALE GENOMIC DNA]</scope>
</reference>
<sequence>MPLKHIFLVASLSRKLEVALTNRGYNTKLETKGEHQMSNRNLSPAHASTSPKTLGGVTARAKIGLSRTWYHAYRAGIGAERALRRSIA</sequence>
<evidence type="ECO:0000313" key="3">
    <source>
        <dbReference type="Proteomes" id="UP000178377"/>
    </source>
</evidence>